<dbReference type="Pfam" id="PF16015">
    <property type="entry name" value="Promethin"/>
    <property type="match status" value="1"/>
</dbReference>
<keyword evidence="3" id="KW-1185">Reference proteome</keyword>
<feature type="transmembrane region" description="Helical" evidence="1">
    <location>
        <begin position="95"/>
        <end position="115"/>
    </location>
</feature>
<dbReference type="EMBL" id="ML976000">
    <property type="protein sequence ID" value="KAF1947007.1"/>
    <property type="molecule type" value="Genomic_DNA"/>
</dbReference>
<feature type="transmembrane region" description="Helical" evidence="1">
    <location>
        <begin position="121"/>
        <end position="141"/>
    </location>
</feature>
<keyword evidence="1" id="KW-0812">Transmembrane</keyword>
<organism evidence="2 3">
    <name type="scientific">Clathrospora elynae</name>
    <dbReference type="NCBI Taxonomy" id="706981"/>
    <lineage>
        <taxon>Eukaryota</taxon>
        <taxon>Fungi</taxon>
        <taxon>Dikarya</taxon>
        <taxon>Ascomycota</taxon>
        <taxon>Pezizomycotina</taxon>
        <taxon>Dothideomycetes</taxon>
        <taxon>Pleosporomycetidae</taxon>
        <taxon>Pleosporales</taxon>
        <taxon>Diademaceae</taxon>
        <taxon>Clathrospora</taxon>
    </lineage>
</organism>
<name>A0A6A5TDN0_9PLEO</name>
<keyword evidence="1" id="KW-1133">Transmembrane helix</keyword>
<evidence type="ECO:0000313" key="3">
    <source>
        <dbReference type="Proteomes" id="UP000800038"/>
    </source>
</evidence>
<evidence type="ECO:0000313" key="2">
    <source>
        <dbReference type="EMBL" id="KAF1947007.1"/>
    </source>
</evidence>
<accession>A0A6A5TDN0</accession>
<sequence length="258" mass="28147">MPTILHTAEDVASNVNAHLHHASDRVGDQLHINTDRFFPHKHRQEIYHKFRSYANQNPKTTAFLTTQTALTGIPLILFIAFAAATVFVSLTTCLALALLAAFTISFFAIGFALLFVVPTLFFASFAATFIFIWGFVGYIILRRFNEGEAPAKRGTRVGDALHGLTGGRSAFWGGGESHVEGHQASGEGPEHRRSLGVGANKKGTCHCVVSHQIDGGPVKGTHDPLQWERKWTDGVLDQPVVLETGNTYEVLKAEVPVS</sequence>
<gene>
    <name evidence="2" type="ORF">EJ02DRAFT_449988</name>
</gene>
<proteinExistence type="predicted"/>
<reference evidence="2" key="1">
    <citation type="journal article" date="2020" name="Stud. Mycol.">
        <title>101 Dothideomycetes genomes: a test case for predicting lifestyles and emergence of pathogens.</title>
        <authorList>
            <person name="Haridas S."/>
            <person name="Albert R."/>
            <person name="Binder M."/>
            <person name="Bloem J."/>
            <person name="Labutti K."/>
            <person name="Salamov A."/>
            <person name="Andreopoulos B."/>
            <person name="Baker S."/>
            <person name="Barry K."/>
            <person name="Bills G."/>
            <person name="Bluhm B."/>
            <person name="Cannon C."/>
            <person name="Castanera R."/>
            <person name="Culley D."/>
            <person name="Daum C."/>
            <person name="Ezra D."/>
            <person name="Gonzalez J."/>
            <person name="Henrissat B."/>
            <person name="Kuo A."/>
            <person name="Liang C."/>
            <person name="Lipzen A."/>
            <person name="Lutzoni F."/>
            <person name="Magnuson J."/>
            <person name="Mondo S."/>
            <person name="Nolan M."/>
            <person name="Ohm R."/>
            <person name="Pangilinan J."/>
            <person name="Park H.-J."/>
            <person name="Ramirez L."/>
            <person name="Alfaro M."/>
            <person name="Sun H."/>
            <person name="Tritt A."/>
            <person name="Yoshinaga Y."/>
            <person name="Zwiers L.-H."/>
            <person name="Turgeon B."/>
            <person name="Goodwin S."/>
            <person name="Spatafora J."/>
            <person name="Crous P."/>
            <person name="Grigoriev I."/>
        </authorList>
    </citation>
    <scope>NUCLEOTIDE SEQUENCE</scope>
    <source>
        <strain evidence="2">CBS 161.51</strain>
    </source>
</reference>
<dbReference type="OrthoDB" id="3928876at2759"/>
<evidence type="ECO:0000256" key="1">
    <source>
        <dbReference type="SAM" id="Phobius"/>
    </source>
</evidence>
<feature type="transmembrane region" description="Helical" evidence="1">
    <location>
        <begin position="69"/>
        <end position="88"/>
    </location>
</feature>
<dbReference type="AlphaFoldDB" id="A0A6A5TDN0"/>
<dbReference type="Proteomes" id="UP000800038">
    <property type="component" value="Unassembled WGS sequence"/>
</dbReference>
<protein>
    <submittedName>
        <fullName evidence="2">Uncharacterized protein</fullName>
    </submittedName>
</protein>
<keyword evidence="1" id="KW-0472">Membrane</keyword>